<protein>
    <recommendedName>
        <fullName evidence="2">Gamma-Tubulin ring complex non-core subunit mod21 N-terminal domain-containing protein</fullName>
    </recommendedName>
</protein>
<dbReference type="CDD" id="cd22572">
    <property type="entry name" value="GCP5_NTD"/>
    <property type="match status" value="1"/>
</dbReference>
<organism evidence="3 4">
    <name type="scientific">Myxozyma melibiosi</name>
    <dbReference type="NCBI Taxonomy" id="54550"/>
    <lineage>
        <taxon>Eukaryota</taxon>
        <taxon>Fungi</taxon>
        <taxon>Dikarya</taxon>
        <taxon>Ascomycota</taxon>
        <taxon>Saccharomycotina</taxon>
        <taxon>Lipomycetes</taxon>
        <taxon>Lipomycetales</taxon>
        <taxon>Lipomycetaceae</taxon>
        <taxon>Myxozyma</taxon>
    </lineage>
</organism>
<evidence type="ECO:0000256" key="1">
    <source>
        <dbReference type="SAM" id="MobiDB-lite"/>
    </source>
</evidence>
<gene>
    <name evidence="3" type="ORF">BZA70DRAFT_274881</name>
</gene>
<feature type="compositionally biased region" description="Acidic residues" evidence="1">
    <location>
        <begin position="152"/>
        <end position="165"/>
    </location>
</feature>
<reference evidence="3 4" key="1">
    <citation type="submission" date="2024-03" db="EMBL/GenBank/DDBJ databases">
        <title>Genome-scale model development and genomic sequencing of the oleaginous clade Lipomyces.</title>
        <authorList>
            <consortium name="Lawrence Berkeley National Laboratory"/>
            <person name="Czajka J.J."/>
            <person name="Han Y."/>
            <person name="Kim J."/>
            <person name="Mondo S.J."/>
            <person name="Hofstad B.A."/>
            <person name="Robles A."/>
            <person name="Haridas S."/>
            <person name="Riley R."/>
            <person name="LaButti K."/>
            <person name="Pangilinan J."/>
            <person name="Andreopoulos W."/>
            <person name="Lipzen A."/>
            <person name="Yan J."/>
            <person name="Wang M."/>
            <person name="Ng V."/>
            <person name="Grigoriev I.V."/>
            <person name="Spatafora J.W."/>
            <person name="Magnuson J.K."/>
            <person name="Baker S.E."/>
            <person name="Pomraning K.R."/>
        </authorList>
    </citation>
    <scope>NUCLEOTIDE SEQUENCE [LARGE SCALE GENOMIC DNA]</scope>
    <source>
        <strain evidence="3 4">Phaff 52-87</strain>
    </source>
</reference>
<dbReference type="Proteomes" id="UP001498771">
    <property type="component" value="Unassembled WGS sequence"/>
</dbReference>
<comment type="caution">
    <text evidence="3">The sequence shown here is derived from an EMBL/GenBank/DDBJ whole genome shotgun (WGS) entry which is preliminary data.</text>
</comment>
<dbReference type="RefSeq" id="XP_064769726.1">
    <property type="nucleotide sequence ID" value="XM_064912047.1"/>
</dbReference>
<feature type="compositionally biased region" description="Polar residues" evidence="1">
    <location>
        <begin position="167"/>
        <end position="176"/>
    </location>
</feature>
<sequence length="197" mass="21936">MDHTPAAAARRQIAELVGRLAGISQTSHPRAFKRVRDRAIATAETKYRSPDKDAVRERAYGLVEKYSVVARDDLSDALKERLDLLFTVDSENTISTLAVILDLAQATALQKPLPDAIVNPPPKAADIAPEIAWREILRNEPLEGDHWNTPTYEDDSEEDFSDAEAEQTNASPSPEQSAAVPQHEDESDYESIDFRLR</sequence>
<feature type="region of interest" description="Disordered" evidence="1">
    <location>
        <begin position="140"/>
        <end position="197"/>
    </location>
</feature>
<proteinExistence type="predicted"/>
<dbReference type="InterPro" id="IPR059169">
    <property type="entry name" value="GCP5_N_ext"/>
</dbReference>
<dbReference type="InterPro" id="IPR032797">
    <property type="entry name" value="Mod21_N"/>
</dbReference>
<dbReference type="Pfam" id="PF14609">
    <property type="entry name" value="GCP5-Mod21_N"/>
    <property type="match status" value="1"/>
</dbReference>
<dbReference type="GeneID" id="90037559"/>
<dbReference type="EMBL" id="JBBJBU010000002">
    <property type="protein sequence ID" value="KAK7206693.1"/>
    <property type="molecule type" value="Genomic_DNA"/>
</dbReference>
<evidence type="ECO:0000313" key="4">
    <source>
        <dbReference type="Proteomes" id="UP001498771"/>
    </source>
</evidence>
<feature type="domain" description="Gamma-Tubulin ring complex non-core subunit mod21 N-terminal" evidence="2">
    <location>
        <begin position="68"/>
        <end position="158"/>
    </location>
</feature>
<name>A0ABR1FA15_9ASCO</name>
<evidence type="ECO:0000259" key="2">
    <source>
        <dbReference type="Pfam" id="PF14609"/>
    </source>
</evidence>
<evidence type="ECO:0000313" key="3">
    <source>
        <dbReference type="EMBL" id="KAK7206693.1"/>
    </source>
</evidence>
<keyword evidence="4" id="KW-1185">Reference proteome</keyword>
<accession>A0ABR1FA15</accession>